<dbReference type="GO" id="GO:0006206">
    <property type="term" value="P:pyrimidine nucleobase metabolic process"/>
    <property type="evidence" value="ECO:0007669"/>
    <property type="project" value="TreeGrafter"/>
</dbReference>
<sequence length="243" mass="28522">MTTSHPKPVVWFDIDNCLYGRSAMISEMMSDKIANYFLRLGLSQEEATRLHKEYYLRYGLAIRGLVENHKVDPLDYDKNCDASLPLEEVLKPDVSLRNLLSDIDRSRFRVMALTNAYKTHAYRVLKLLQIDDQFEKVIYCNYTRPAFPCKPEKEFYYEAMDEVGLREHPHLNYFVDDSSANVVTAKELGWNAVYYLEYNQQQVDGQDDEQSRRHRQAQSHLHPVIGSLQELREVWSEIFQKGT</sequence>
<dbReference type="SFLD" id="SFLDG01132">
    <property type="entry name" value="C1.5.3:_5'-Nucleotidase_Like"/>
    <property type="match status" value="1"/>
</dbReference>
<dbReference type="EMBL" id="SPNW01000061">
    <property type="protein sequence ID" value="TIA87225.1"/>
    <property type="molecule type" value="Genomic_DNA"/>
</dbReference>
<accession>A0A4T0FI87</accession>
<dbReference type="PANTHER" id="PTHR47438">
    <property type="entry name" value="PHOSPHATE METABOLISM PROTEIN 8-RELATED"/>
    <property type="match status" value="1"/>
</dbReference>
<dbReference type="InterPro" id="IPR006439">
    <property type="entry name" value="HAD-SF_hydro_IA"/>
</dbReference>
<dbReference type="Gene3D" id="3.40.50.1000">
    <property type="entry name" value="HAD superfamily/HAD-like"/>
    <property type="match status" value="1"/>
</dbReference>
<dbReference type="SFLD" id="SFLDG01129">
    <property type="entry name" value="C1.5:_HAD__Beta-PGM__Phosphata"/>
    <property type="match status" value="1"/>
</dbReference>
<organism evidence="1 2">
    <name type="scientific">Wallemia hederae</name>
    <dbReference type="NCBI Taxonomy" id="1540922"/>
    <lineage>
        <taxon>Eukaryota</taxon>
        <taxon>Fungi</taxon>
        <taxon>Dikarya</taxon>
        <taxon>Basidiomycota</taxon>
        <taxon>Wallemiomycotina</taxon>
        <taxon>Wallemiomycetes</taxon>
        <taxon>Wallemiales</taxon>
        <taxon>Wallemiaceae</taxon>
        <taxon>Wallemia</taxon>
    </lineage>
</organism>
<dbReference type="SFLD" id="SFLDS00003">
    <property type="entry name" value="Haloacid_Dehalogenase"/>
    <property type="match status" value="1"/>
</dbReference>
<dbReference type="Pfam" id="PF00702">
    <property type="entry name" value="Hydrolase"/>
    <property type="match status" value="1"/>
</dbReference>
<dbReference type="NCBIfam" id="TIGR01993">
    <property type="entry name" value="Pyr-5-nucltdase"/>
    <property type="match status" value="1"/>
</dbReference>
<dbReference type="AlphaFoldDB" id="A0A4T0FI87"/>
<name>A0A4T0FI87_9BASI</name>
<dbReference type="Gene3D" id="1.10.150.450">
    <property type="match status" value="1"/>
</dbReference>
<dbReference type="InterPro" id="IPR036412">
    <property type="entry name" value="HAD-like_sf"/>
</dbReference>
<dbReference type="InterPro" id="IPR010237">
    <property type="entry name" value="Pyr-5-nucltdase"/>
</dbReference>
<protein>
    <recommendedName>
        <fullName evidence="3">Pyrimidine 5'-nucleotidase</fullName>
    </recommendedName>
</protein>
<comment type="caution">
    <text evidence="1">The sequence shown here is derived from an EMBL/GenBank/DDBJ whole genome shotgun (WGS) entry which is preliminary data.</text>
</comment>
<dbReference type="GO" id="GO:0008252">
    <property type="term" value="F:nucleotidase activity"/>
    <property type="evidence" value="ECO:0007669"/>
    <property type="project" value="TreeGrafter"/>
</dbReference>
<dbReference type="Proteomes" id="UP000310189">
    <property type="component" value="Unassembled WGS sequence"/>
</dbReference>
<keyword evidence="2" id="KW-1185">Reference proteome</keyword>
<reference evidence="1 2" key="1">
    <citation type="submission" date="2019-03" db="EMBL/GenBank/DDBJ databases">
        <title>Sequencing 23 genomes of Wallemia ichthyophaga.</title>
        <authorList>
            <person name="Gostincar C."/>
        </authorList>
    </citation>
    <scope>NUCLEOTIDE SEQUENCE [LARGE SCALE GENOMIC DNA]</scope>
    <source>
        <strain evidence="1 2">EXF-5753</strain>
    </source>
</reference>
<dbReference type="NCBIfam" id="TIGR01509">
    <property type="entry name" value="HAD-SF-IA-v3"/>
    <property type="match status" value="1"/>
</dbReference>
<evidence type="ECO:0008006" key="3">
    <source>
        <dbReference type="Google" id="ProtNLM"/>
    </source>
</evidence>
<dbReference type="PANTHER" id="PTHR47438:SF1">
    <property type="entry name" value="PHOSPHATE METABOLISM PROTEIN 8-RELATED"/>
    <property type="match status" value="1"/>
</dbReference>
<dbReference type="OrthoDB" id="1065058at2759"/>
<evidence type="ECO:0000313" key="2">
    <source>
        <dbReference type="Proteomes" id="UP000310189"/>
    </source>
</evidence>
<dbReference type="GO" id="GO:0009166">
    <property type="term" value="P:nucleotide catabolic process"/>
    <property type="evidence" value="ECO:0007669"/>
    <property type="project" value="TreeGrafter"/>
</dbReference>
<dbReference type="SUPFAM" id="SSF56784">
    <property type="entry name" value="HAD-like"/>
    <property type="match status" value="1"/>
</dbReference>
<proteinExistence type="predicted"/>
<evidence type="ECO:0000313" key="1">
    <source>
        <dbReference type="EMBL" id="TIA87225.1"/>
    </source>
</evidence>
<gene>
    <name evidence="1" type="ORF">E3P99_03308</name>
</gene>
<dbReference type="InterPro" id="IPR052791">
    <property type="entry name" value="SSM1_domain"/>
</dbReference>
<dbReference type="InterPro" id="IPR023214">
    <property type="entry name" value="HAD_sf"/>
</dbReference>